<dbReference type="CDD" id="cd09898">
    <property type="entry name" value="H3TH_53EXO"/>
    <property type="match status" value="1"/>
</dbReference>
<dbReference type="CDD" id="cd09859">
    <property type="entry name" value="PIN_53EXO"/>
    <property type="match status" value="1"/>
</dbReference>
<keyword evidence="7" id="KW-0269">Exonuclease</keyword>
<dbReference type="InterPro" id="IPR038969">
    <property type="entry name" value="FEN"/>
</dbReference>
<dbReference type="Pfam" id="PF01367">
    <property type="entry name" value="5_3_exonuc"/>
    <property type="match status" value="1"/>
</dbReference>
<dbReference type="OrthoDB" id="9806424at2"/>
<comment type="caution">
    <text evidence="7">The sequence shown here is derived from an EMBL/GenBank/DDBJ whole genome shotgun (WGS) entry which is preliminary data.</text>
</comment>
<dbReference type="Gene3D" id="1.10.150.20">
    <property type="entry name" value="5' to 3' exonuclease, C-terminal subdomain"/>
    <property type="match status" value="1"/>
</dbReference>
<dbReference type="GO" id="GO:0017108">
    <property type="term" value="F:5'-flap endonuclease activity"/>
    <property type="evidence" value="ECO:0007669"/>
    <property type="project" value="InterPro"/>
</dbReference>
<dbReference type="RefSeq" id="WP_129076477.1">
    <property type="nucleotide sequence ID" value="NZ_QOUX01000001.1"/>
</dbReference>
<gene>
    <name evidence="7" type="ORF">DS745_01725</name>
</gene>
<protein>
    <recommendedName>
        <fullName evidence="5">5'-3' exonuclease</fullName>
    </recommendedName>
</protein>
<feature type="domain" description="5'-3' exonuclease" evidence="6">
    <location>
        <begin position="3"/>
        <end position="266"/>
    </location>
</feature>
<dbReference type="PANTHER" id="PTHR42646:SF2">
    <property type="entry name" value="5'-3' EXONUCLEASE FAMILY PROTEIN"/>
    <property type="match status" value="1"/>
</dbReference>
<organism evidence="7 8">
    <name type="scientific">Anaerobacillus alkaliphilus</name>
    <dbReference type="NCBI Taxonomy" id="1548597"/>
    <lineage>
        <taxon>Bacteria</taxon>
        <taxon>Bacillati</taxon>
        <taxon>Bacillota</taxon>
        <taxon>Bacilli</taxon>
        <taxon>Bacillales</taxon>
        <taxon>Bacillaceae</taxon>
        <taxon>Anaerobacillus</taxon>
    </lineage>
</organism>
<dbReference type="GO" id="GO:0033567">
    <property type="term" value="P:DNA replication, Okazaki fragment processing"/>
    <property type="evidence" value="ECO:0007669"/>
    <property type="project" value="InterPro"/>
</dbReference>
<dbReference type="InterPro" id="IPR008918">
    <property type="entry name" value="HhH2"/>
</dbReference>
<dbReference type="Gene3D" id="3.40.50.1010">
    <property type="entry name" value="5'-nuclease"/>
    <property type="match status" value="1"/>
</dbReference>
<dbReference type="GO" id="GO:0008409">
    <property type="term" value="F:5'-3' exonuclease activity"/>
    <property type="evidence" value="ECO:0007669"/>
    <property type="project" value="InterPro"/>
</dbReference>
<evidence type="ECO:0000256" key="2">
    <source>
        <dbReference type="ARBA" id="ARBA00022801"/>
    </source>
</evidence>
<evidence type="ECO:0000256" key="1">
    <source>
        <dbReference type="ARBA" id="ARBA00022722"/>
    </source>
</evidence>
<keyword evidence="3" id="KW-0238">DNA-binding</keyword>
<proteinExistence type="predicted"/>
<dbReference type="SMART" id="SM00279">
    <property type="entry name" value="HhH2"/>
    <property type="match status" value="1"/>
</dbReference>
<sequence>MNTKDSLMIIDGMALLFRGYYATSYSGYIMKTSKGIPTNAIYGFVKYMQDAIRTFQPTHVLCCWDMGARTFRNELYPAYKANRGEAPDELIPQFDLVKRVVEYFDIPNIGIEGFEADDCIGTLAKKYSQEMQIQILTGDHDSLQLINENTHSIIMKKGMSNYEVYTLEKLLEEKELTPAQFIDLKGLMGDTSDNFPGVKGIGEKTAIKLLKEYGSIEGILENLPKLSKGIRTKIETELDMLHLSRKLAEIHCEVPVEIEIQKCIRSIDEARVTEIFEELEFHRLLKDKSFLEGLKVNIQPLC</sequence>
<comment type="function">
    <text evidence="4">5'-3' exonuclease acting preferentially on double-stranded DNA.</text>
</comment>
<dbReference type="InterPro" id="IPR020045">
    <property type="entry name" value="DNA_polI_H3TH"/>
</dbReference>
<dbReference type="SUPFAM" id="SSF88723">
    <property type="entry name" value="PIN domain-like"/>
    <property type="match status" value="1"/>
</dbReference>
<dbReference type="AlphaFoldDB" id="A0A4Q0VX97"/>
<evidence type="ECO:0000256" key="4">
    <source>
        <dbReference type="ARBA" id="ARBA00049957"/>
    </source>
</evidence>
<evidence type="ECO:0000313" key="8">
    <source>
        <dbReference type="Proteomes" id="UP000290649"/>
    </source>
</evidence>
<dbReference type="EMBL" id="QOUX01000001">
    <property type="protein sequence ID" value="RXJ04129.1"/>
    <property type="molecule type" value="Genomic_DNA"/>
</dbReference>
<keyword evidence="2" id="KW-0378">Hydrolase</keyword>
<reference evidence="7 8" key="1">
    <citation type="journal article" date="2019" name="Int. J. Syst. Evol. Microbiol.">
        <title>Anaerobacillus alkaliphilus sp. nov., a novel alkaliphilic and moderately halophilic bacterium.</title>
        <authorList>
            <person name="Borsodi A.K."/>
            <person name="Aszalos J.M."/>
            <person name="Bihari P."/>
            <person name="Nagy I."/>
            <person name="Schumann P."/>
            <person name="Sproer C."/>
            <person name="Kovacs A.L."/>
            <person name="Boka K."/>
            <person name="Dobosy P."/>
            <person name="Ovari M."/>
            <person name="Szili-Kovacs T."/>
            <person name="Toth E."/>
        </authorList>
    </citation>
    <scope>NUCLEOTIDE SEQUENCE [LARGE SCALE GENOMIC DNA]</scope>
    <source>
        <strain evidence="7 8">B16-10</strain>
    </source>
</reference>
<evidence type="ECO:0000259" key="6">
    <source>
        <dbReference type="SMART" id="SM00475"/>
    </source>
</evidence>
<dbReference type="Pfam" id="PF02739">
    <property type="entry name" value="5_3_exonuc_N"/>
    <property type="match status" value="1"/>
</dbReference>
<evidence type="ECO:0000256" key="3">
    <source>
        <dbReference type="ARBA" id="ARBA00023125"/>
    </source>
</evidence>
<dbReference type="Proteomes" id="UP000290649">
    <property type="component" value="Unassembled WGS sequence"/>
</dbReference>
<evidence type="ECO:0000256" key="5">
    <source>
        <dbReference type="ARBA" id="ARBA00050026"/>
    </source>
</evidence>
<name>A0A4Q0VX97_9BACI</name>
<dbReference type="FunFam" id="1.10.150.20:FF:000003">
    <property type="entry name" value="DNA polymerase I"/>
    <property type="match status" value="1"/>
</dbReference>
<evidence type="ECO:0000313" key="7">
    <source>
        <dbReference type="EMBL" id="RXJ04129.1"/>
    </source>
</evidence>
<dbReference type="InterPro" id="IPR036279">
    <property type="entry name" value="5-3_exonuclease_C_sf"/>
</dbReference>
<dbReference type="SUPFAM" id="SSF47807">
    <property type="entry name" value="5' to 3' exonuclease, C-terminal subdomain"/>
    <property type="match status" value="1"/>
</dbReference>
<keyword evidence="1" id="KW-0540">Nuclease</keyword>
<keyword evidence="8" id="KW-1185">Reference proteome</keyword>
<dbReference type="PANTHER" id="PTHR42646">
    <property type="entry name" value="FLAP ENDONUCLEASE XNI"/>
    <property type="match status" value="1"/>
</dbReference>
<accession>A0A4Q0VX97</accession>
<dbReference type="GO" id="GO:0003677">
    <property type="term" value="F:DNA binding"/>
    <property type="evidence" value="ECO:0007669"/>
    <property type="project" value="UniProtKB-KW"/>
</dbReference>
<dbReference type="SMART" id="SM00475">
    <property type="entry name" value="53EXOc"/>
    <property type="match status" value="1"/>
</dbReference>
<dbReference type="InterPro" id="IPR002421">
    <property type="entry name" value="5-3_exonuclease"/>
</dbReference>
<dbReference type="InterPro" id="IPR020046">
    <property type="entry name" value="5-3_exonucl_a-hlix_arch_N"/>
</dbReference>
<dbReference type="InterPro" id="IPR029060">
    <property type="entry name" value="PIN-like_dom_sf"/>
</dbReference>